<gene>
    <name evidence="2" type="ORF">NEICINOT_03195</name>
</gene>
<comment type="caution">
    <text evidence="2">The sequence shown here is derived from an EMBL/GenBank/DDBJ whole genome shotgun (WGS) entry which is preliminary data.</text>
</comment>
<evidence type="ECO:0000256" key="1">
    <source>
        <dbReference type="SAM" id="MobiDB-lite"/>
    </source>
</evidence>
<sequence>MYQLEREKRKEPSPQPRKIPTYRIFSLPRQNTQLPPFSRKLPIKPSSRNCFLIK</sequence>
<dbReference type="Proteomes" id="UP000003294">
    <property type="component" value="Unassembled WGS sequence"/>
</dbReference>
<dbReference type="AlphaFoldDB" id="D0W0M9"/>
<name>D0W0M9_NEICI</name>
<dbReference type="EMBL" id="ACDY02000001">
    <property type="protein sequence ID" value="EEZ72762.1"/>
    <property type="molecule type" value="Genomic_DNA"/>
</dbReference>
<organism evidence="2 3">
    <name type="scientific">Neisseria cinerea ATCC 14685</name>
    <dbReference type="NCBI Taxonomy" id="546262"/>
    <lineage>
        <taxon>Bacteria</taxon>
        <taxon>Pseudomonadati</taxon>
        <taxon>Pseudomonadota</taxon>
        <taxon>Betaproteobacteria</taxon>
        <taxon>Neisseriales</taxon>
        <taxon>Neisseriaceae</taxon>
        <taxon>Neisseria</taxon>
    </lineage>
</organism>
<proteinExistence type="predicted"/>
<evidence type="ECO:0000313" key="3">
    <source>
        <dbReference type="Proteomes" id="UP000003294"/>
    </source>
</evidence>
<accession>D0W0M9</accession>
<feature type="compositionally biased region" description="Basic and acidic residues" evidence="1">
    <location>
        <begin position="1"/>
        <end position="12"/>
    </location>
</feature>
<dbReference type="STRING" id="546262.NEICINOT_03195"/>
<reference evidence="2 3" key="1">
    <citation type="submission" date="2009-10" db="EMBL/GenBank/DDBJ databases">
        <authorList>
            <person name="Weinstock G."/>
            <person name="Sodergren E."/>
            <person name="Clifton S."/>
            <person name="Fulton L."/>
            <person name="Fulton B."/>
            <person name="Courtney L."/>
            <person name="Fronick C."/>
            <person name="Harrison M."/>
            <person name="Strong C."/>
            <person name="Farmer C."/>
            <person name="Delahaunty K."/>
            <person name="Markovic C."/>
            <person name="Hall O."/>
            <person name="Minx P."/>
            <person name="Tomlinson C."/>
            <person name="Mitreva M."/>
            <person name="Nelson J."/>
            <person name="Hou S."/>
            <person name="Wollam A."/>
            <person name="Pepin K.H."/>
            <person name="Johnson M."/>
            <person name="Bhonagiri V."/>
            <person name="Nash W.E."/>
            <person name="Warren W."/>
            <person name="Chinwalla A."/>
            <person name="Mardis E.R."/>
            <person name="Wilson R.K."/>
        </authorList>
    </citation>
    <scope>NUCLEOTIDE SEQUENCE [LARGE SCALE GENOMIC DNA]</scope>
    <source>
        <strain evidence="2 3">ATCC 14685</strain>
    </source>
</reference>
<protein>
    <submittedName>
        <fullName evidence="2">Uncharacterized protein</fullName>
    </submittedName>
</protein>
<evidence type="ECO:0000313" key="2">
    <source>
        <dbReference type="EMBL" id="EEZ72762.1"/>
    </source>
</evidence>
<feature type="region of interest" description="Disordered" evidence="1">
    <location>
        <begin position="1"/>
        <end position="20"/>
    </location>
</feature>